<evidence type="ECO:0000313" key="2">
    <source>
        <dbReference type="EMBL" id="MBB4773387.1"/>
    </source>
</evidence>
<reference evidence="2 3" key="3">
    <citation type="submission" date="2020-08" db="EMBL/GenBank/DDBJ databases">
        <title>Sequencing the genomes of 1000 actinobacteria strains.</title>
        <authorList>
            <person name="Klenk H.-P."/>
        </authorList>
    </citation>
    <scope>NUCLEOTIDE SEQUENCE [LARGE SCALE GENOMIC DNA]</scope>
    <source>
        <strain evidence="2 3">DSM 44772</strain>
    </source>
</reference>
<dbReference type="Proteomes" id="UP000549343">
    <property type="component" value="Unassembled WGS sequence"/>
</dbReference>
<protein>
    <submittedName>
        <fullName evidence="2">Uncharacterized protein</fullName>
    </submittedName>
</protein>
<organism evidence="2 3">
    <name type="scientific">Actinomadura livida</name>
    <dbReference type="NCBI Taxonomy" id="79909"/>
    <lineage>
        <taxon>Bacteria</taxon>
        <taxon>Bacillati</taxon>
        <taxon>Actinomycetota</taxon>
        <taxon>Actinomycetes</taxon>
        <taxon>Streptosporangiales</taxon>
        <taxon>Thermomonosporaceae</taxon>
        <taxon>Actinomadura</taxon>
    </lineage>
</organism>
<evidence type="ECO:0000313" key="3">
    <source>
        <dbReference type="Proteomes" id="UP000549343"/>
    </source>
</evidence>
<name>A0A7W7IA75_9ACTN</name>
<dbReference type="RefSeq" id="WP_229808743.1">
    <property type="nucleotide sequence ID" value="NZ_BAAAHD010000027.1"/>
</dbReference>
<accession>A0A7W7IA75</accession>
<reference evidence="1" key="1">
    <citation type="journal article" date="2014" name="Int. J. Syst. Evol. Microbiol.">
        <title>Complete genome of a new Firmicutes species belonging to the dominant human colonic microbiota ('Ruminococcus bicirculans') reveals two chromosomes and a selective capacity to utilize plant glucans.</title>
        <authorList>
            <consortium name="NISC Comparative Sequencing Program"/>
            <person name="Wegmann U."/>
            <person name="Louis P."/>
            <person name="Goesmann A."/>
            <person name="Henrissat B."/>
            <person name="Duncan S.H."/>
            <person name="Flint H.J."/>
        </authorList>
    </citation>
    <scope>NUCLEOTIDE SEQUENCE</scope>
    <source>
        <strain evidence="1">JCM 10667</strain>
    </source>
</reference>
<sequence>MYETENKTIVVQGFVVDPERTGLALPPGEGAVEIPRYILERALAAD</sequence>
<keyword evidence="4" id="KW-1185">Reference proteome</keyword>
<gene>
    <name evidence="2" type="ORF">F4557_001805</name>
    <name evidence="1" type="ORF">GCM10009546_34920</name>
</gene>
<dbReference type="EMBL" id="BAAAHD010000027">
    <property type="protein sequence ID" value="GAA0569171.1"/>
    <property type="molecule type" value="Genomic_DNA"/>
</dbReference>
<dbReference type="AlphaFoldDB" id="A0A7W7IA75"/>
<dbReference type="Proteomes" id="UP001501427">
    <property type="component" value="Unassembled WGS sequence"/>
</dbReference>
<dbReference type="EMBL" id="JACHMV010000001">
    <property type="protein sequence ID" value="MBB4773387.1"/>
    <property type="molecule type" value="Genomic_DNA"/>
</dbReference>
<evidence type="ECO:0000313" key="1">
    <source>
        <dbReference type="EMBL" id="GAA0569171.1"/>
    </source>
</evidence>
<proteinExistence type="predicted"/>
<reference evidence="1" key="4">
    <citation type="submission" date="2023-12" db="EMBL/GenBank/DDBJ databases">
        <authorList>
            <person name="Sun Q."/>
            <person name="Inoue M."/>
        </authorList>
    </citation>
    <scope>NUCLEOTIDE SEQUENCE</scope>
    <source>
        <strain evidence="1">JCM 10667</strain>
    </source>
</reference>
<evidence type="ECO:0000313" key="4">
    <source>
        <dbReference type="Proteomes" id="UP001501427"/>
    </source>
</evidence>
<comment type="caution">
    <text evidence="2">The sequence shown here is derived from an EMBL/GenBank/DDBJ whole genome shotgun (WGS) entry which is preliminary data.</text>
</comment>
<reference evidence="4" key="2">
    <citation type="journal article" date="2019" name="Int. J. Syst. Evol. Microbiol.">
        <title>The Global Catalogue of Microorganisms (GCM) 10K type strain sequencing project: providing services to taxonomists for standard genome sequencing and annotation.</title>
        <authorList>
            <consortium name="The Broad Institute Genomics Platform"/>
            <consortium name="The Broad Institute Genome Sequencing Center for Infectious Disease"/>
            <person name="Wu L."/>
            <person name="Ma J."/>
        </authorList>
    </citation>
    <scope>NUCLEOTIDE SEQUENCE [LARGE SCALE GENOMIC DNA]</scope>
    <source>
        <strain evidence="4">JCM 10667</strain>
    </source>
</reference>